<evidence type="ECO:0000313" key="2">
    <source>
        <dbReference type="Proteomes" id="UP000799423"/>
    </source>
</evidence>
<dbReference type="OrthoDB" id="10478633at2759"/>
<protein>
    <submittedName>
        <fullName evidence="1">Uncharacterized protein</fullName>
    </submittedName>
</protein>
<sequence length="61" mass="7061">FDFQGCGTRVACSLKGARLPLGMLNRAERSLRLLVFVFGRSETCCACWELYTRTRRRKRGF</sequence>
<name>A0A6A7B1V4_9PLEO</name>
<evidence type="ECO:0000313" key="1">
    <source>
        <dbReference type="EMBL" id="KAF2849124.1"/>
    </source>
</evidence>
<feature type="non-terminal residue" evidence="1">
    <location>
        <position position="1"/>
    </location>
</feature>
<dbReference type="AlphaFoldDB" id="A0A6A7B1V4"/>
<dbReference type="Proteomes" id="UP000799423">
    <property type="component" value="Unassembled WGS sequence"/>
</dbReference>
<keyword evidence="2" id="KW-1185">Reference proteome</keyword>
<accession>A0A6A7B1V4</accession>
<gene>
    <name evidence="1" type="ORF">T440DRAFT_399918</name>
</gene>
<dbReference type="EMBL" id="MU006313">
    <property type="protein sequence ID" value="KAF2849124.1"/>
    <property type="molecule type" value="Genomic_DNA"/>
</dbReference>
<organism evidence="1 2">
    <name type="scientific">Plenodomus tracheiphilus IPT5</name>
    <dbReference type="NCBI Taxonomy" id="1408161"/>
    <lineage>
        <taxon>Eukaryota</taxon>
        <taxon>Fungi</taxon>
        <taxon>Dikarya</taxon>
        <taxon>Ascomycota</taxon>
        <taxon>Pezizomycotina</taxon>
        <taxon>Dothideomycetes</taxon>
        <taxon>Pleosporomycetidae</taxon>
        <taxon>Pleosporales</taxon>
        <taxon>Pleosporineae</taxon>
        <taxon>Leptosphaeriaceae</taxon>
        <taxon>Plenodomus</taxon>
    </lineage>
</organism>
<reference evidence="1" key="1">
    <citation type="submission" date="2020-01" db="EMBL/GenBank/DDBJ databases">
        <authorList>
            <consortium name="DOE Joint Genome Institute"/>
            <person name="Haridas S."/>
            <person name="Albert R."/>
            <person name="Binder M."/>
            <person name="Bloem J."/>
            <person name="Labutti K."/>
            <person name="Salamov A."/>
            <person name="Andreopoulos B."/>
            <person name="Baker S.E."/>
            <person name="Barry K."/>
            <person name="Bills G."/>
            <person name="Bluhm B.H."/>
            <person name="Cannon C."/>
            <person name="Castanera R."/>
            <person name="Culley D.E."/>
            <person name="Daum C."/>
            <person name="Ezra D."/>
            <person name="Gonzalez J.B."/>
            <person name="Henrissat B."/>
            <person name="Kuo A."/>
            <person name="Liang C."/>
            <person name="Lipzen A."/>
            <person name="Lutzoni F."/>
            <person name="Magnuson J."/>
            <person name="Mondo S."/>
            <person name="Nolan M."/>
            <person name="Ohm R."/>
            <person name="Pangilinan J."/>
            <person name="Park H.-J."/>
            <person name="Ramirez L."/>
            <person name="Alfaro M."/>
            <person name="Sun H."/>
            <person name="Tritt A."/>
            <person name="Yoshinaga Y."/>
            <person name="Zwiers L.-H."/>
            <person name="Turgeon B.G."/>
            <person name="Goodwin S.B."/>
            <person name="Spatafora J.W."/>
            <person name="Crous P.W."/>
            <person name="Grigoriev I.V."/>
        </authorList>
    </citation>
    <scope>NUCLEOTIDE SEQUENCE</scope>
    <source>
        <strain evidence="1">IPT5</strain>
    </source>
</reference>
<proteinExistence type="predicted"/>